<evidence type="ECO:0000259" key="5">
    <source>
        <dbReference type="Pfam" id="PF00248"/>
    </source>
</evidence>
<feature type="active site" description="Proton donor" evidence="2">
    <location>
        <position position="55"/>
    </location>
</feature>
<proteinExistence type="predicted"/>
<dbReference type="PRINTS" id="PR00069">
    <property type="entry name" value="ALDKETRDTASE"/>
</dbReference>
<evidence type="ECO:0000313" key="6">
    <source>
        <dbReference type="EMBL" id="GAA0140420.1"/>
    </source>
</evidence>
<dbReference type="Proteomes" id="UP001454036">
    <property type="component" value="Unassembled WGS sequence"/>
</dbReference>
<dbReference type="SUPFAM" id="SSF51430">
    <property type="entry name" value="NAD(P)-linked oxidoreductase"/>
    <property type="match status" value="1"/>
</dbReference>
<dbReference type="InterPro" id="IPR018170">
    <property type="entry name" value="Aldo/ket_reductase_CS"/>
</dbReference>
<dbReference type="PROSITE" id="PS00798">
    <property type="entry name" value="ALDOKETO_REDUCTASE_1"/>
    <property type="match status" value="1"/>
</dbReference>
<dbReference type="AlphaFoldDB" id="A0AAV3NQV3"/>
<evidence type="ECO:0000313" key="7">
    <source>
        <dbReference type="Proteomes" id="UP001454036"/>
    </source>
</evidence>
<keyword evidence="1" id="KW-0560">Oxidoreductase</keyword>
<feature type="binding site" evidence="3">
    <location>
        <position position="118"/>
    </location>
    <ligand>
        <name>substrate</name>
    </ligand>
</feature>
<feature type="domain" description="NADP-dependent oxidoreductase" evidence="5">
    <location>
        <begin position="19"/>
        <end position="292"/>
    </location>
</feature>
<evidence type="ECO:0000256" key="3">
    <source>
        <dbReference type="PIRSR" id="PIRSR000097-2"/>
    </source>
</evidence>
<dbReference type="Pfam" id="PF00248">
    <property type="entry name" value="Aldo_ket_red"/>
    <property type="match status" value="1"/>
</dbReference>
<comment type="caution">
    <text evidence="6">The sequence shown here is derived from an EMBL/GenBank/DDBJ whole genome shotgun (WGS) entry which is preliminary data.</text>
</comment>
<sequence>MAVQVPEVELNSGKKMPLLGLGTASASRPPNEELISIFLDAIEVGYRHFDTASLYGSEEAVGGAVAAAIERGMIKSRDEIFITTKLWCTDADPHLVMLALSNSLKRLGVSYVDLYLIHWPMRMKPGTDDVHTLTKQPLLPFDIIGTWKAMEVCCKMGMAKSIGVSNFSCRKLSQVLDVATIPPAVNQVEMNVAWQQKKLFEFCKEKKIYVTAYSPLGANGAPWGSLAVMQSPVLKAIASTKQKALAQVALRWVFEQGAIVIVKSFNKERMKQNLEILDWELTKEEIAQIQEIPQKRASLGRKFVDPDGFYKSLDQLWDGEL</sequence>
<dbReference type="InterPro" id="IPR036812">
    <property type="entry name" value="NAD(P)_OxRdtase_dom_sf"/>
</dbReference>
<dbReference type="InterPro" id="IPR020471">
    <property type="entry name" value="AKR"/>
</dbReference>
<dbReference type="InterPro" id="IPR023210">
    <property type="entry name" value="NADP_OxRdtase_dom"/>
</dbReference>
<reference evidence="6 7" key="1">
    <citation type="submission" date="2024-01" db="EMBL/GenBank/DDBJ databases">
        <title>The complete chloroplast genome sequence of Lithospermum erythrorhizon: insights into the phylogenetic relationship among Boraginaceae species and the maternal lineages of purple gromwells.</title>
        <authorList>
            <person name="Okada T."/>
            <person name="Watanabe K."/>
        </authorList>
    </citation>
    <scope>NUCLEOTIDE SEQUENCE [LARGE SCALE GENOMIC DNA]</scope>
</reference>
<protein>
    <submittedName>
        <fullName evidence="6">Reductase</fullName>
    </submittedName>
</protein>
<dbReference type="EMBL" id="BAABME010000179">
    <property type="protein sequence ID" value="GAA0140420.1"/>
    <property type="molecule type" value="Genomic_DNA"/>
</dbReference>
<evidence type="ECO:0000256" key="1">
    <source>
        <dbReference type="ARBA" id="ARBA00023002"/>
    </source>
</evidence>
<accession>A0AAV3NQV3</accession>
<gene>
    <name evidence="6" type="ORF">LIER_01773</name>
</gene>
<dbReference type="PIRSF" id="PIRSF000097">
    <property type="entry name" value="AKR"/>
    <property type="match status" value="1"/>
</dbReference>
<name>A0AAV3NQV3_LITER</name>
<dbReference type="PANTHER" id="PTHR11732">
    <property type="entry name" value="ALDO/KETO REDUCTASE"/>
    <property type="match status" value="1"/>
</dbReference>
<evidence type="ECO:0000256" key="4">
    <source>
        <dbReference type="PIRSR" id="PIRSR000097-3"/>
    </source>
</evidence>
<dbReference type="FunFam" id="3.20.20.100:FF:000014">
    <property type="entry name" value="NAD(P)-linked oxidoreductase superfamily protein"/>
    <property type="match status" value="1"/>
</dbReference>
<evidence type="ECO:0000256" key="2">
    <source>
        <dbReference type="PIRSR" id="PIRSR000097-1"/>
    </source>
</evidence>
<keyword evidence="7" id="KW-1185">Reference proteome</keyword>
<organism evidence="6 7">
    <name type="scientific">Lithospermum erythrorhizon</name>
    <name type="common">Purple gromwell</name>
    <name type="synonym">Lithospermum officinale var. erythrorhizon</name>
    <dbReference type="NCBI Taxonomy" id="34254"/>
    <lineage>
        <taxon>Eukaryota</taxon>
        <taxon>Viridiplantae</taxon>
        <taxon>Streptophyta</taxon>
        <taxon>Embryophyta</taxon>
        <taxon>Tracheophyta</taxon>
        <taxon>Spermatophyta</taxon>
        <taxon>Magnoliopsida</taxon>
        <taxon>eudicotyledons</taxon>
        <taxon>Gunneridae</taxon>
        <taxon>Pentapetalae</taxon>
        <taxon>asterids</taxon>
        <taxon>lamiids</taxon>
        <taxon>Boraginales</taxon>
        <taxon>Boraginaceae</taxon>
        <taxon>Boraginoideae</taxon>
        <taxon>Lithospermeae</taxon>
        <taxon>Lithospermum</taxon>
    </lineage>
</organism>
<dbReference type="PROSITE" id="PS00062">
    <property type="entry name" value="ALDOKETO_REDUCTASE_2"/>
    <property type="match status" value="1"/>
</dbReference>
<dbReference type="GO" id="GO:0016491">
    <property type="term" value="F:oxidoreductase activity"/>
    <property type="evidence" value="ECO:0007669"/>
    <property type="project" value="UniProtKB-KW"/>
</dbReference>
<dbReference type="PROSITE" id="PS00063">
    <property type="entry name" value="ALDOKETO_REDUCTASE_3"/>
    <property type="match status" value="1"/>
</dbReference>
<dbReference type="GO" id="GO:0044550">
    <property type="term" value="P:secondary metabolite biosynthetic process"/>
    <property type="evidence" value="ECO:0007669"/>
    <property type="project" value="UniProtKB-ARBA"/>
</dbReference>
<feature type="site" description="Lowers pKa of active site Tyr" evidence="4">
    <location>
        <position position="85"/>
    </location>
</feature>
<dbReference type="Gene3D" id="3.20.20.100">
    <property type="entry name" value="NADP-dependent oxidoreductase domain"/>
    <property type="match status" value="1"/>
</dbReference>